<reference evidence="1" key="1">
    <citation type="submission" date="2018-05" db="EMBL/GenBank/DDBJ databases">
        <authorList>
            <person name="Lanie J.A."/>
            <person name="Ng W.-L."/>
            <person name="Kazmierczak K.M."/>
            <person name="Andrzejewski T.M."/>
            <person name="Davidsen T.M."/>
            <person name="Wayne K.J."/>
            <person name="Tettelin H."/>
            <person name="Glass J.I."/>
            <person name="Rusch D."/>
            <person name="Podicherti R."/>
            <person name="Tsui H.-C.T."/>
            <person name="Winkler M.E."/>
        </authorList>
    </citation>
    <scope>NUCLEOTIDE SEQUENCE</scope>
</reference>
<gene>
    <name evidence="1" type="ORF">METZ01_LOCUS229360</name>
</gene>
<protein>
    <submittedName>
        <fullName evidence="1">Uncharacterized protein</fullName>
    </submittedName>
</protein>
<evidence type="ECO:0000313" key="1">
    <source>
        <dbReference type="EMBL" id="SVB76506.1"/>
    </source>
</evidence>
<dbReference type="EMBL" id="UINC01056454">
    <property type="protein sequence ID" value="SVB76506.1"/>
    <property type="molecule type" value="Genomic_DNA"/>
</dbReference>
<feature type="non-terminal residue" evidence="1">
    <location>
        <position position="135"/>
    </location>
</feature>
<accession>A0A382GN06</accession>
<proteinExistence type="predicted"/>
<sequence length="135" mass="15346">MVDDGPQFADEMVNAGEFEDAEYLLARQIAEVIKLAEDAKIFVPIPDSARRYVERVFSEWLEDAASVSRARRDLPYIANRSEFQTGAVLDPDFEWSQGLTLEELNDLYEDLIEDDPEYLLSFPTLHAKGPLAAMM</sequence>
<name>A0A382GN06_9ZZZZ</name>
<organism evidence="1">
    <name type="scientific">marine metagenome</name>
    <dbReference type="NCBI Taxonomy" id="408172"/>
    <lineage>
        <taxon>unclassified sequences</taxon>
        <taxon>metagenomes</taxon>
        <taxon>ecological metagenomes</taxon>
    </lineage>
</organism>
<dbReference type="AlphaFoldDB" id="A0A382GN06"/>